<keyword evidence="3" id="KW-0378">Hydrolase</keyword>
<evidence type="ECO:0000259" key="6">
    <source>
        <dbReference type="PROSITE" id="PS51935"/>
    </source>
</evidence>
<feature type="domain" description="NlpC/P60" evidence="6">
    <location>
        <begin position="528"/>
        <end position="651"/>
    </location>
</feature>
<feature type="region of interest" description="Disordered" evidence="5">
    <location>
        <begin position="61"/>
        <end position="80"/>
    </location>
</feature>
<evidence type="ECO:0000256" key="2">
    <source>
        <dbReference type="ARBA" id="ARBA00022670"/>
    </source>
</evidence>
<evidence type="ECO:0000256" key="4">
    <source>
        <dbReference type="ARBA" id="ARBA00022807"/>
    </source>
</evidence>
<dbReference type="SUPFAM" id="SSF54001">
    <property type="entry name" value="Cysteine proteinases"/>
    <property type="match status" value="1"/>
</dbReference>
<evidence type="ECO:0000256" key="5">
    <source>
        <dbReference type="SAM" id="MobiDB-lite"/>
    </source>
</evidence>
<dbReference type="EMBL" id="NMTW01000020">
    <property type="protein sequence ID" value="PDX76291.1"/>
    <property type="molecule type" value="Genomic_DNA"/>
</dbReference>
<sequence>MEPLKPRDKVTQHMTRDGLTLDNQTTGESVNVSSRETEQEYTAQPEGAAEKILERADELHDRHKAKKAAKDAGKTVAQATGPVSRLQFTAEERASPELAPYIKKAEKRADKLEAAKEALPKKRVVTKETVYDEAKGKAKSRLYFDKVEKAPPQLKPNPASRPIQEAGLYLHGKIHEVEHENVGVEGGHKGEELAERQAGRMIRSGVHRHKLKPYRAAAKAEKKAIAANAEYIYQKSLRDNPEMAQAVKNPVDRFWQKQKIKRDYAKAARAAGQTAQGAASATKTTAAAAKKAAEKSKQAASFVARHWKGVLLIGGVGLMLMLIMGGLQSCTAMFGSAGTGVAATSYLSEDSDMLGAEAAYADMEADLQYELDNYESLHPGYDEYRFDLDEIGHDPYVLTSILSALHEGVYTLGDVQGDLAMLFEKQYTLTQTIETETRYRTETRTDSEGNTYTVQVPYTYYICNVKLENFDMSHLPVYIMGEEQMSLYAVYMHTLGNRPDLFPNGTYPNASTVKEPTYYDIPPEALEDATFAAMMAEAEKYVGYPYVWGGSSPSTSFDCSGFVSWVINHSGWDVGRLGAQGLCNICTPVSPEQAKPGDLVFFVGTYDTPGVSHVGIYVGNSVMLHCGDPISYTNLNSSYWQQHFYCYGRLP</sequence>
<name>A0A2A7AB14_9FIRM</name>
<feature type="compositionally biased region" description="Polar residues" evidence="5">
    <location>
        <begin position="21"/>
        <end position="34"/>
    </location>
</feature>
<comment type="similarity">
    <text evidence="1">Belongs to the peptidase C40 family.</text>
</comment>
<comment type="caution">
    <text evidence="7">The sequence shown here is derived from an EMBL/GenBank/DDBJ whole genome shotgun (WGS) entry which is preliminary data.</text>
</comment>
<reference evidence="7 8" key="1">
    <citation type="journal article" date="2017" name="Front. Microbiol.">
        <title>New Insights into the Diversity of the Genus Faecalibacterium.</title>
        <authorList>
            <person name="Benevides L."/>
            <person name="Burman S."/>
            <person name="Martin R."/>
            <person name="Robert V."/>
            <person name="Thomas M."/>
            <person name="Miquel S."/>
            <person name="Chain F."/>
            <person name="Sokol H."/>
            <person name="Bermudez-Humaran L.G."/>
            <person name="Morrison M."/>
            <person name="Langella P."/>
            <person name="Azevedo V.A."/>
            <person name="Chatel J.M."/>
            <person name="Soares S."/>
        </authorList>
    </citation>
    <scope>NUCLEOTIDE SEQUENCE [LARGE SCALE GENOMIC DNA]</scope>
    <source>
        <strain evidence="7 8">CNCM I 4573</strain>
    </source>
</reference>
<accession>A0A2A7AB14</accession>
<feature type="compositionally biased region" description="Basic and acidic residues" evidence="5">
    <location>
        <begin position="1"/>
        <end position="16"/>
    </location>
</feature>
<gene>
    <name evidence="7" type="ORF">CGS56_04500</name>
</gene>
<dbReference type="AlphaFoldDB" id="A0A2A7AB14"/>
<dbReference type="GO" id="GO:0008234">
    <property type="term" value="F:cysteine-type peptidase activity"/>
    <property type="evidence" value="ECO:0007669"/>
    <property type="project" value="UniProtKB-KW"/>
</dbReference>
<dbReference type="PANTHER" id="PTHR47053">
    <property type="entry name" value="MUREIN DD-ENDOPEPTIDASE MEPH-RELATED"/>
    <property type="match status" value="1"/>
</dbReference>
<keyword evidence="2" id="KW-0645">Protease</keyword>
<dbReference type="RefSeq" id="WP_097785096.1">
    <property type="nucleotide sequence ID" value="NZ_NMTW01000020.1"/>
</dbReference>
<keyword evidence="4" id="KW-0788">Thiol protease</keyword>
<organism evidence="7 8">
    <name type="scientific">Faecalibacterium prausnitzii</name>
    <dbReference type="NCBI Taxonomy" id="853"/>
    <lineage>
        <taxon>Bacteria</taxon>
        <taxon>Bacillati</taxon>
        <taxon>Bacillota</taxon>
        <taxon>Clostridia</taxon>
        <taxon>Eubacteriales</taxon>
        <taxon>Oscillospiraceae</taxon>
        <taxon>Faecalibacterium</taxon>
    </lineage>
</organism>
<proteinExistence type="inferred from homology"/>
<dbReference type="InterPro" id="IPR038765">
    <property type="entry name" value="Papain-like_cys_pep_sf"/>
</dbReference>
<dbReference type="Pfam" id="PF00877">
    <property type="entry name" value="NLPC_P60"/>
    <property type="match status" value="1"/>
</dbReference>
<dbReference type="GO" id="GO:0006508">
    <property type="term" value="P:proteolysis"/>
    <property type="evidence" value="ECO:0007669"/>
    <property type="project" value="UniProtKB-KW"/>
</dbReference>
<dbReference type="InterPro" id="IPR051202">
    <property type="entry name" value="Peptidase_C40"/>
</dbReference>
<dbReference type="PANTHER" id="PTHR47053:SF5">
    <property type="entry name" value="BIFUNCTIONAL MURAMIDASE_DL-ENDOPEPTIDASE CWLT"/>
    <property type="match status" value="1"/>
</dbReference>
<protein>
    <recommendedName>
        <fullName evidence="6">NlpC/P60 domain-containing protein</fullName>
    </recommendedName>
</protein>
<evidence type="ECO:0000313" key="8">
    <source>
        <dbReference type="Proteomes" id="UP000220157"/>
    </source>
</evidence>
<evidence type="ECO:0000256" key="3">
    <source>
        <dbReference type="ARBA" id="ARBA00022801"/>
    </source>
</evidence>
<feature type="region of interest" description="Disordered" evidence="5">
    <location>
        <begin position="1"/>
        <end position="48"/>
    </location>
</feature>
<dbReference type="Gene3D" id="3.90.1720.10">
    <property type="entry name" value="endopeptidase domain like (from Nostoc punctiforme)"/>
    <property type="match status" value="1"/>
</dbReference>
<dbReference type="PROSITE" id="PS51935">
    <property type="entry name" value="NLPC_P60"/>
    <property type="match status" value="1"/>
</dbReference>
<dbReference type="Proteomes" id="UP000220157">
    <property type="component" value="Unassembled WGS sequence"/>
</dbReference>
<dbReference type="NCBIfam" id="NF045974">
    <property type="entry name" value="conju_CD1108"/>
    <property type="match status" value="1"/>
</dbReference>
<dbReference type="InterPro" id="IPR000064">
    <property type="entry name" value="NLP_P60_dom"/>
</dbReference>
<evidence type="ECO:0000256" key="1">
    <source>
        <dbReference type="ARBA" id="ARBA00007074"/>
    </source>
</evidence>
<evidence type="ECO:0000313" key="7">
    <source>
        <dbReference type="EMBL" id="PDX76291.1"/>
    </source>
</evidence>